<dbReference type="Proteomes" id="UP001555342">
    <property type="component" value="Unassembled WGS sequence"/>
</dbReference>
<dbReference type="Pfam" id="PF01966">
    <property type="entry name" value="HD"/>
    <property type="match status" value="1"/>
</dbReference>
<dbReference type="RefSeq" id="WP_367594492.1">
    <property type="nucleotide sequence ID" value="NZ_JBFMVT010000002.1"/>
</dbReference>
<reference evidence="2 3" key="1">
    <citation type="submission" date="2024-07" db="EMBL/GenBank/DDBJ databases">
        <authorList>
            <person name="Wang L."/>
        </authorList>
    </citation>
    <scope>NUCLEOTIDE SEQUENCE [LARGE SCALE GENOMIC DNA]</scope>
    <source>
        <strain evidence="2 3">WL359</strain>
    </source>
</reference>
<name>A0ABV3NRR5_9ENTR</name>
<dbReference type="SUPFAM" id="SSF109604">
    <property type="entry name" value="HD-domain/PDEase-like"/>
    <property type="match status" value="2"/>
</dbReference>
<evidence type="ECO:0000313" key="2">
    <source>
        <dbReference type="EMBL" id="MEW7312235.1"/>
    </source>
</evidence>
<dbReference type="PANTHER" id="PTHR43155:SF1">
    <property type="entry name" value="3'3'-CGAMP-SPECIFIC PHOSPHODIESTERASE 1"/>
    <property type="match status" value="1"/>
</dbReference>
<keyword evidence="3" id="KW-1185">Reference proteome</keyword>
<gene>
    <name evidence="2" type="ORF">AB1E22_05850</name>
</gene>
<dbReference type="InterPro" id="IPR006674">
    <property type="entry name" value="HD_domain"/>
</dbReference>
<evidence type="ECO:0000313" key="3">
    <source>
        <dbReference type="Proteomes" id="UP001555342"/>
    </source>
</evidence>
<dbReference type="SMART" id="SM00471">
    <property type="entry name" value="HDc"/>
    <property type="match status" value="2"/>
</dbReference>
<comment type="caution">
    <text evidence="2">The sequence shown here is derived from an EMBL/GenBank/DDBJ whole genome shotgun (WGS) entry which is preliminary data.</text>
</comment>
<feature type="domain" description="HD-GYP" evidence="1">
    <location>
        <begin position="229"/>
        <end position="425"/>
    </location>
</feature>
<protein>
    <submittedName>
        <fullName evidence="2">HD domain-containing phosphohydrolase</fullName>
    </submittedName>
</protein>
<dbReference type="CDD" id="cd00077">
    <property type="entry name" value="HDc"/>
    <property type="match status" value="2"/>
</dbReference>
<feature type="domain" description="HD-GYP" evidence="1">
    <location>
        <begin position="21"/>
        <end position="211"/>
    </location>
</feature>
<dbReference type="InterPro" id="IPR003607">
    <property type="entry name" value="HD/PDEase_dom"/>
</dbReference>
<accession>A0ABV3NRR5</accession>
<proteinExistence type="predicted"/>
<dbReference type="PANTHER" id="PTHR43155">
    <property type="entry name" value="CYCLIC DI-GMP PHOSPHODIESTERASE PA4108-RELATED"/>
    <property type="match status" value="1"/>
</dbReference>
<dbReference type="EMBL" id="JBFMVT010000002">
    <property type="protein sequence ID" value="MEW7312235.1"/>
    <property type="molecule type" value="Genomic_DNA"/>
</dbReference>
<dbReference type="Gene3D" id="1.10.3210.10">
    <property type="entry name" value="Hypothetical protein af1432"/>
    <property type="match status" value="2"/>
</dbReference>
<dbReference type="Pfam" id="PF13487">
    <property type="entry name" value="HD_5"/>
    <property type="match status" value="1"/>
</dbReference>
<organism evidence="2 3">
    <name type="scientific">Buttiauxella gaviniae</name>
    <dbReference type="NCBI Taxonomy" id="82990"/>
    <lineage>
        <taxon>Bacteria</taxon>
        <taxon>Pseudomonadati</taxon>
        <taxon>Pseudomonadota</taxon>
        <taxon>Gammaproteobacteria</taxon>
        <taxon>Enterobacterales</taxon>
        <taxon>Enterobacteriaceae</taxon>
        <taxon>Buttiauxella</taxon>
    </lineage>
</organism>
<dbReference type="PROSITE" id="PS51832">
    <property type="entry name" value="HD_GYP"/>
    <property type="match status" value="2"/>
</dbReference>
<sequence length="429" mass="48344">MLEVVLYADMLISWCSIGTNVEINLFQVLSTIALAIETSAPELNGHHKRTAFIANALAAELNLEPKDREDVFISALLHDIGGLVKKDYLIAIDDQEPYRHAHAAYGASIFNLVPSLRDKASIIRHHHQRWDNGRGEFCGDERIPFASHIIYLADRIDIQYLKLRKSGHEAPIERCIELIKNEAETFFHPRVLEAFLRLAKKTYFWLAIGKLLPLHLLSIYSPIAGKTINLDELMDYGLLLNNIIDMHCNFTCRHSLHVGIVARFLAEKCNYSEVDCKKIELAGYLHDIGKLAMPMGLLHKEGKLDAEDIAALKSHSYHTFELLSSIDAIADITRWASMHHERPNGMGYPFSLVGDEIERECRIISVADVFVALTENRPYRTAMPPEKVNEILLREAANGSLDSELVNLLLAGRQEVMAITDDMDLAQAS</sequence>
<evidence type="ECO:0000259" key="1">
    <source>
        <dbReference type="PROSITE" id="PS51832"/>
    </source>
</evidence>
<dbReference type="InterPro" id="IPR037522">
    <property type="entry name" value="HD_GYP_dom"/>
</dbReference>